<accession>A0A2N3KVT3</accession>
<dbReference type="EMBL" id="NWTK01000004">
    <property type="protein sequence ID" value="PKR54627.1"/>
    <property type="molecule type" value="Genomic_DNA"/>
</dbReference>
<dbReference type="GO" id="GO:0016740">
    <property type="term" value="F:transferase activity"/>
    <property type="evidence" value="ECO:0007669"/>
    <property type="project" value="UniProtKB-KW"/>
</dbReference>
<dbReference type="Pfam" id="PF00535">
    <property type="entry name" value="Glycos_transf_2"/>
    <property type="match status" value="1"/>
</dbReference>
<sequence>MGAWVPDISYVLPVYNKAAVLPFFIRSLREQSGEFSAEYIFVDDASSDASLFVLRAETAGLAHVKILENTENKGPAIRLNQGAKAATGDFLVLFDCDEVIAPNAVATLLGLARRHGADMVHGKWHKTADAIADIRPREIPAEPAAHIHTNPFKRALGRGLIRMTWLVERSLFANAGGCDEQVFIQDESLPLRLASQARCLVDTDAVVTWVPDEGSHLSDNKIQQHHDRFMTFYHFLRQHPQLDRVSRQKLGQKCISAARKALRDGYAMPGLKIQIAYFAAKAGLIKADGAMLDDFYAAFNSIPTVRRPISQ</sequence>
<reference evidence="2 3" key="1">
    <citation type="submission" date="2017-09" db="EMBL/GenBank/DDBJ databases">
        <title>Biodiversity and function of Thalassospira species in the particle-attached aromatic-hydrocarbon-degrading consortia from the surface seawater of the South China Sea.</title>
        <authorList>
            <person name="Dong C."/>
            <person name="Liu R."/>
            <person name="Shao Z."/>
        </authorList>
    </citation>
    <scope>NUCLEOTIDE SEQUENCE [LARGE SCALE GENOMIC DNA]</scope>
    <source>
        <strain evidence="2 3">CSC1P2</strain>
    </source>
</reference>
<dbReference type="InterPro" id="IPR029044">
    <property type="entry name" value="Nucleotide-diphossugar_trans"/>
</dbReference>
<feature type="domain" description="Glycosyltransferase 2-like" evidence="1">
    <location>
        <begin position="9"/>
        <end position="145"/>
    </location>
</feature>
<dbReference type="InterPro" id="IPR001173">
    <property type="entry name" value="Glyco_trans_2-like"/>
</dbReference>
<dbReference type="SUPFAM" id="SSF53448">
    <property type="entry name" value="Nucleotide-diphospho-sugar transferases"/>
    <property type="match status" value="1"/>
</dbReference>
<protein>
    <submittedName>
        <fullName evidence="2">Glycosyl transferase family 2</fullName>
    </submittedName>
</protein>
<dbReference type="PANTHER" id="PTHR43179">
    <property type="entry name" value="RHAMNOSYLTRANSFERASE WBBL"/>
    <property type="match status" value="1"/>
</dbReference>
<name>A0A2N3KVT3_9PROT</name>
<keyword evidence="2" id="KW-0808">Transferase</keyword>
<evidence type="ECO:0000313" key="3">
    <source>
        <dbReference type="Proteomes" id="UP000233597"/>
    </source>
</evidence>
<proteinExistence type="predicted"/>
<dbReference type="PANTHER" id="PTHR43179:SF7">
    <property type="entry name" value="RHAMNOSYLTRANSFERASE WBBL"/>
    <property type="match status" value="1"/>
</dbReference>
<dbReference type="OrthoDB" id="9794124at2"/>
<dbReference type="AlphaFoldDB" id="A0A2N3KVT3"/>
<evidence type="ECO:0000259" key="1">
    <source>
        <dbReference type="Pfam" id="PF00535"/>
    </source>
</evidence>
<organism evidence="2 3">
    <name type="scientific">Thalassospira marina</name>
    <dbReference type="NCBI Taxonomy" id="2048283"/>
    <lineage>
        <taxon>Bacteria</taxon>
        <taxon>Pseudomonadati</taxon>
        <taxon>Pseudomonadota</taxon>
        <taxon>Alphaproteobacteria</taxon>
        <taxon>Rhodospirillales</taxon>
        <taxon>Thalassospiraceae</taxon>
        <taxon>Thalassospira</taxon>
    </lineage>
</organism>
<gene>
    <name evidence="2" type="ORF">COO20_07690</name>
</gene>
<dbReference type="Gene3D" id="3.90.550.10">
    <property type="entry name" value="Spore Coat Polysaccharide Biosynthesis Protein SpsA, Chain A"/>
    <property type="match status" value="1"/>
</dbReference>
<dbReference type="Proteomes" id="UP000233597">
    <property type="component" value="Unassembled WGS sequence"/>
</dbReference>
<evidence type="ECO:0000313" key="2">
    <source>
        <dbReference type="EMBL" id="PKR54627.1"/>
    </source>
</evidence>
<comment type="caution">
    <text evidence="2">The sequence shown here is derived from an EMBL/GenBank/DDBJ whole genome shotgun (WGS) entry which is preliminary data.</text>
</comment>
<dbReference type="CDD" id="cd00761">
    <property type="entry name" value="Glyco_tranf_GTA_type"/>
    <property type="match status" value="1"/>
</dbReference>